<sequence>MNTFGALKYLEAEQAVVEEIALSLKDQLNKLKVEELAIRAAIRRKMKESQQILTDQVHQSGIGQPLRAGFPEPSFNVEPQRSTRPPTEGPAPSILDGPGFSAQSIPTSKPIEVSINEALDMIKRYREGDPLSRLEEETMDTFGGESTDLEDAELEAEIDEETEMEEPTTNVVNPDLEFLDLRQAETDEVEEF</sequence>
<name>A0AAJ6VVU5_9ACAR</name>
<dbReference type="GO" id="GO:0005634">
    <property type="term" value="C:nucleus"/>
    <property type="evidence" value="ECO:0007669"/>
    <property type="project" value="InterPro"/>
</dbReference>
<dbReference type="AlphaFoldDB" id="A0AAJ6VVU5"/>
<accession>A0AAJ6VVU5</accession>
<proteinExistence type="predicted"/>
<reference evidence="3" key="1">
    <citation type="submission" date="2025-08" db="UniProtKB">
        <authorList>
            <consortium name="RefSeq"/>
        </authorList>
    </citation>
    <scope>IDENTIFICATION</scope>
</reference>
<dbReference type="RefSeq" id="XP_003739368.1">
    <property type="nucleotide sequence ID" value="XM_003739320.2"/>
</dbReference>
<gene>
    <name evidence="3" type="primary">LOC100907122</name>
</gene>
<dbReference type="Proteomes" id="UP000694867">
    <property type="component" value="Unplaced"/>
</dbReference>
<feature type="region of interest" description="Disordered" evidence="1">
    <location>
        <begin position="60"/>
        <end position="106"/>
    </location>
</feature>
<evidence type="ECO:0000256" key="1">
    <source>
        <dbReference type="SAM" id="MobiDB-lite"/>
    </source>
</evidence>
<dbReference type="GeneID" id="100907122"/>
<dbReference type="GO" id="GO:0006384">
    <property type="term" value="P:transcription initiation at RNA polymerase III promoter"/>
    <property type="evidence" value="ECO:0007669"/>
    <property type="project" value="InterPro"/>
</dbReference>
<dbReference type="InterPro" id="IPR029138">
    <property type="entry name" value="SNAPC5"/>
</dbReference>
<protein>
    <submittedName>
        <fullName evidence="3">Uncharacterized protein LOC100907122</fullName>
    </submittedName>
</protein>
<dbReference type="KEGG" id="goe:100907122"/>
<dbReference type="GO" id="GO:0006366">
    <property type="term" value="P:transcription by RNA polymerase II"/>
    <property type="evidence" value="ECO:0007669"/>
    <property type="project" value="InterPro"/>
</dbReference>
<evidence type="ECO:0000313" key="2">
    <source>
        <dbReference type="Proteomes" id="UP000694867"/>
    </source>
</evidence>
<dbReference type="Pfam" id="PF15497">
    <property type="entry name" value="SNAPC5"/>
    <property type="match status" value="1"/>
</dbReference>
<keyword evidence="2" id="KW-1185">Reference proteome</keyword>
<organism evidence="2 3">
    <name type="scientific">Galendromus occidentalis</name>
    <name type="common">western predatory mite</name>
    <dbReference type="NCBI Taxonomy" id="34638"/>
    <lineage>
        <taxon>Eukaryota</taxon>
        <taxon>Metazoa</taxon>
        <taxon>Ecdysozoa</taxon>
        <taxon>Arthropoda</taxon>
        <taxon>Chelicerata</taxon>
        <taxon>Arachnida</taxon>
        <taxon>Acari</taxon>
        <taxon>Parasitiformes</taxon>
        <taxon>Mesostigmata</taxon>
        <taxon>Gamasina</taxon>
        <taxon>Phytoseioidea</taxon>
        <taxon>Phytoseiidae</taxon>
        <taxon>Typhlodrominae</taxon>
        <taxon>Galendromus</taxon>
    </lineage>
</organism>
<evidence type="ECO:0000313" key="3">
    <source>
        <dbReference type="RefSeq" id="XP_003739368.1"/>
    </source>
</evidence>